<evidence type="ECO:0000256" key="4">
    <source>
        <dbReference type="ARBA" id="ARBA00023015"/>
    </source>
</evidence>
<dbReference type="Pfam" id="PF00178">
    <property type="entry name" value="Ets"/>
    <property type="match status" value="1"/>
</dbReference>
<evidence type="ECO:0000313" key="14">
    <source>
        <dbReference type="RefSeq" id="XP_032812222.1"/>
    </source>
</evidence>
<dbReference type="PANTHER" id="PTHR11849">
    <property type="entry name" value="ETS"/>
    <property type="match status" value="1"/>
</dbReference>
<protein>
    <submittedName>
        <fullName evidence="13 14">ETS-related transcription factor Elf-2-like isoform X2</fullName>
    </submittedName>
</protein>
<dbReference type="GO" id="GO:0030154">
    <property type="term" value="P:cell differentiation"/>
    <property type="evidence" value="ECO:0007669"/>
    <property type="project" value="TreeGrafter"/>
</dbReference>
<evidence type="ECO:0000256" key="8">
    <source>
        <dbReference type="ARBA" id="ARBA00023242"/>
    </source>
</evidence>
<keyword evidence="3" id="KW-0597">Phosphoprotein</keyword>
<feature type="compositionally biased region" description="Basic residues" evidence="10">
    <location>
        <begin position="193"/>
        <end position="203"/>
    </location>
</feature>
<name>A0AAJ7T8U0_PETMA</name>
<evidence type="ECO:0000256" key="10">
    <source>
        <dbReference type="SAM" id="MobiDB-lite"/>
    </source>
</evidence>
<evidence type="ECO:0000256" key="3">
    <source>
        <dbReference type="ARBA" id="ARBA00022553"/>
    </source>
</evidence>
<keyword evidence="12" id="KW-1185">Reference proteome</keyword>
<dbReference type="PROSITE" id="PS50061">
    <property type="entry name" value="ETS_DOMAIN_3"/>
    <property type="match status" value="1"/>
</dbReference>
<dbReference type="RefSeq" id="XP_032812225.1">
    <property type="nucleotide sequence ID" value="XM_032956334.1"/>
</dbReference>
<evidence type="ECO:0000313" key="17">
    <source>
        <dbReference type="RefSeq" id="XP_032812226.1"/>
    </source>
</evidence>
<dbReference type="RefSeq" id="XP_032812226.1">
    <property type="nucleotide sequence ID" value="XM_032956335.1"/>
</dbReference>
<dbReference type="Proteomes" id="UP001318040">
    <property type="component" value="Chromosome 18"/>
</dbReference>
<evidence type="ECO:0000256" key="1">
    <source>
        <dbReference type="ARBA" id="ARBA00004123"/>
    </source>
</evidence>
<keyword evidence="8 9" id="KW-0539">Nucleus</keyword>
<dbReference type="PROSITE" id="PS00346">
    <property type="entry name" value="ETS_DOMAIN_2"/>
    <property type="match status" value="1"/>
</dbReference>
<accession>A0AAJ7T8U0</accession>
<evidence type="ECO:0000259" key="11">
    <source>
        <dbReference type="PROSITE" id="PS50061"/>
    </source>
</evidence>
<feature type="domain" description="ETS" evidence="11">
    <location>
        <begin position="227"/>
        <end position="309"/>
    </location>
</feature>
<keyword evidence="7" id="KW-0804">Transcription</keyword>
<feature type="region of interest" description="Disordered" evidence="10">
    <location>
        <begin position="176"/>
        <end position="218"/>
    </location>
</feature>
<feature type="compositionally biased region" description="Polar residues" evidence="10">
    <location>
        <begin position="324"/>
        <end position="333"/>
    </location>
</feature>
<dbReference type="PRINTS" id="PR00454">
    <property type="entry name" value="ETSDOMAIN"/>
</dbReference>
<dbReference type="RefSeq" id="XP_032812223.1">
    <property type="nucleotide sequence ID" value="XM_032956332.1"/>
</dbReference>
<dbReference type="InterPro" id="IPR022084">
    <property type="entry name" value="TF_Elf_N"/>
</dbReference>
<dbReference type="RefSeq" id="XP_032812222.1">
    <property type="nucleotide sequence ID" value="XM_032956331.1"/>
</dbReference>
<dbReference type="FunFam" id="1.10.10.10:FF:000853">
    <property type="entry name" value="ETS-Like transcription Factor homolog"/>
    <property type="match status" value="1"/>
</dbReference>
<evidence type="ECO:0000256" key="9">
    <source>
        <dbReference type="RuleBase" id="RU004019"/>
    </source>
</evidence>
<dbReference type="GO" id="GO:0045893">
    <property type="term" value="P:positive regulation of DNA-templated transcription"/>
    <property type="evidence" value="ECO:0007669"/>
    <property type="project" value="UniProtKB-ARBA"/>
</dbReference>
<dbReference type="RefSeq" id="XP_032812221.1">
    <property type="nucleotide sequence ID" value="XM_032956330.1"/>
</dbReference>
<dbReference type="PROSITE" id="PS00345">
    <property type="entry name" value="ETS_DOMAIN_1"/>
    <property type="match status" value="1"/>
</dbReference>
<dbReference type="Pfam" id="PF12310">
    <property type="entry name" value="Elf-1_N"/>
    <property type="match status" value="2"/>
</dbReference>
<dbReference type="GO" id="GO:0043565">
    <property type="term" value="F:sequence-specific DNA binding"/>
    <property type="evidence" value="ECO:0007669"/>
    <property type="project" value="InterPro"/>
</dbReference>
<keyword evidence="5 9" id="KW-0238">DNA-binding</keyword>
<evidence type="ECO:0000313" key="15">
    <source>
        <dbReference type="RefSeq" id="XP_032812223.1"/>
    </source>
</evidence>
<dbReference type="InterPro" id="IPR036388">
    <property type="entry name" value="WH-like_DNA-bd_sf"/>
</dbReference>
<dbReference type="PANTHER" id="PTHR11849:SF10">
    <property type="entry name" value="ETS-RELATED TRANSCRIPTION FACTOR ELF-2"/>
    <property type="match status" value="1"/>
</dbReference>
<proteinExistence type="inferred from homology"/>
<evidence type="ECO:0000313" key="16">
    <source>
        <dbReference type="RefSeq" id="XP_032812225.1"/>
    </source>
</evidence>
<evidence type="ECO:0000313" key="12">
    <source>
        <dbReference type="Proteomes" id="UP001318040"/>
    </source>
</evidence>
<dbReference type="InterPro" id="IPR000418">
    <property type="entry name" value="Ets_dom"/>
</dbReference>
<dbReference type="Gene3D" id="1.10.10.10">
    <property type="entry name" value="Winged helix-like DNA-binding domain superfamily/Winged helix DNA-binding domain"/>
    <property type="match status" value="1"/>
</dbReference>
<keyword evidence="6" id="KW-0010">Activator</keyword>
<gene>
    <name evidence="13 14 15 16 17" type="primary">LOC116943489</name>
</gene>
<evidence type="ECO:0000256" key="7">
    <source>
        <dbReference type="ARBA" id="ARBA00023163"/>
    </source>
</evidence>
<evidence type="ECO:0000256" key="5">
    <source>
        <dbReference type="ARBA" id="ARBA00023125"/>
    </source>
</evidence>
<sequence length="620" mass="66841">MASTLVEQQRGLVFEYASNGMDSEDGQEMSDYPAVIVESLPTLEPGLTAHELAYGGRDHETSLLLHGDGPLLGLGLGFGMNMGLSHSSLLDDASLASGDEQMVDDEDDSVEASVNGHFSDDCHSETIEAAEALLHMEATDSVTDAMDSHIFAPDVSGDGGGGGGRHVDVVMVHEGHEHGAGGHHPQADAQANNRKKKARKPKSSRPCSPILPTDGPLRKKSREGHTVYLWEFLLSLLQDKNTCPRLIKWTEKEKGIFKLVDSKAVSRLWGKHKNKPDMNYETMGRALRYYYQRGILAKVEGQRLVYQFKDMPRNLLLEDCSEEGGSSPSTAEPSSPHPQGRPEGAMPGGTMGGRNRRPNRPGGGLSAKSPLAKAKPQDQVIVDGRAAQVPVVVTMGAQMQQQQQQQSVITSAAASTQKIVFQTMPGLSAVAAQTGGSSSRRGEIVSLASGTPLLFLTNGDGSQPGVITTTVIRGPEGKNENVLLLTPLKSQQQQQQHRQCHGEAEPGEVLSVIIGGGHDGTGVSLPMTSLSSEMTSLSADITTLPTELTSLPEQITALPADGTILAEEEEEEPHVVVKLETDEQQQRLIKEEREDLSLPEQITEEPTIRKIKIEYNDKNF</sequence>
<comment type="subcellular location">
    <subcellularLocation>
        <location evidence="1 9">Nucleus</location>
    </subcellularLocation>
</comment>
<keyword evidence="4" id="KW-0805">Transcription regulation</keyword>
<reference evidence="13 14" key="1">
    <citation type="submission" date="2025-04" db="UniProtKB">
        <authorList>
            <consortium name="RefSeq"/>
        </authorList>
    </citation>
    <scope>IDENTIFICATION</scope>
    <source>
        <tissue evidence="13 14">Sperm</tissue>
    </source>
</reference>
<dbReference type="GO" id="GO:0000981">
    <property type="term" value="F:DNA-binding transcription factor activity, RNA polymerase II-specific"/>
    <property type="evidence" value="ECO:0007669"/>
    <property type="project" value="TreeGrafter"/>
</dbReference>
<evidence type="ECO:0000256" key="6">
    <source>
        <dbReference type="ARBA" id="ARBA00023159"/>
    </source>
</evidence>
<organism evidence="12 14">
    <name type="scientific">Petromyzon marinus</name>
    <name type="common">Sea lamprey</name>
    <dbReference type="NCBI Taxonomy" id="7757"/>
    <lineage>
        <taxon>Eukaryota</taxon>
        <taxon>Metazoa</taxon>
        <taxon>Chordata</taxon>
        <taxon>Craniata</taxon>
        <taxon>Vertebrata</taxon>
        <taxon>Cyclostomata</taxon>
        <taxon>Hyperoartia</taxon>
        <taxon>Petromyzontiformes</taxon>
        <taxon>Petromyzontidae</taxon>
        <taxon>Petromyzon</taxon>
    </lineage>
</organism>
<feature type="region of interest" description="Disordered" evidence="10">
    <location>
        <begin position="319"/>
        <end position="377"/>
    </location>
</feature>
<comment type="similarity">
    <text evidence="2 9">Belongs to the ETS family.</text>
</comment>
<evidence type="ECO:0000313" key="13">
    <source>
        <dbReference type="RefSeq" id="XP_032812221.1"/>
    </source>
</evidence>
<dbReference type="AlphaFoldDB" id="A0AAJ7T8U0"/>
<dbReference type="SUPFAM" id="SSF46785">
    <property type="entry name" value="Winged helix' DNA-binding domain"/>
    <property type="match status" value="1"/>
</dbReference>
<dbReference type="InterPro" id="IPR036390">
    <property type="entry name" value="WH_DNA-bd_sf"/>
</dbReference>
<dbReference type="InterPro" id="IPR046328">
    <property type="entry name" value="ETS_fam"/>
</dbReference>
<dbReference type="GO" id="GO:0005634">
    <property type="term" value="C:nucleus"/>
    <property type="evidence" value="ECO:0007669"/>
    <property type="project" value="UniProtKB-SubCell"/>
</dbReference>
<evidence type="ECO:0000256" key="2">
    <source>
        <dbReference type="ARBA" id="ARBA00005562"/>
    </source>
</evidence>
<dbReference type="SMART" id="SM00413">
    <property type="entry name" value="ETS"/>
    <property type="match status" value="1"/>
</dbReference>